<reference evidence="2 3" key="1">
    <citation type="journal article" date="2011" name="J. Bacteriol.">
        <title>Draft genome of the psychrotolerant acidophile Acidithiobacillus ferrivorans SS3.</title>
        <authorList>
            <person name="Liljeqvist M."/>
            <person name="Valdes J."/>
            <person name="Holmes D.S."/>
            <person name="Dopson M."/>
        </authorList>
    </citation>
    <scope>NUCLEOTIDE SEQUENCE [LARGE SCALE GENOMIC DNA]</scope>
    <source>
        <strain evidence="2 3">SS3</strain>
    </source>
</reference>
<dbReference type="EMBL" id="CP002985">
    <property type="protein sequence ID" value="AEM47253.1"/>
    <property type="molecule type" value="Genomic_DNA"/>
</dbReference>
<name>G0JNV0_9PROT</name>
<protein>
    <submittedName>
        <fullName evidence="2">Uncharacterized protein</fullName>
    </submittedName>
</protein>
<sequence length="32" mass="3336">MDNISKAPRATSQPRLVKRPVENAAGTITGVG</sequence>
<evidence type="ECO:0000313" key="2">
    <source>
        <dbReference type="EMBL" id="AEM47253.1"/>
    </source>
</evidence>
<feature type="region of interest" description="Disordered" evidence="1">
    <location>
        <begin position="1"/>
        <end position="32"/>
    </location>
</feature>
<proteinExistence type="predicted"/>
<dbReference type="HOGENOM" id="CLU_3387599_0_0_6"/>
<evidence type="ECO:0000313" key="3">
    <source>
        <dbReference type="Proteomes" id="UP000009220"/>
    </source>
</evidence>
<evidence type="ECO:0000256" key="1">
    <source>
        <dbReference type="SAM" id="MobiDB-lite"/>
    </source>
</evidence>
<dbReference type="Proteomes" id="UP000009220">
    <property type="component" value="Chromosome"/>
</dbReference>
<gene>
    <name evidence="2" type="ORF">Acife_1087</name>
</gene>
<dbReference type="KEGG" id="afi:Acife_1087"/>
<accession>G0JNV0</accession>
<organism evidence="2 3">
    <name type="scientific">Acidithiobacillus ferrivorans SS3</name>
    <dbReference type="NCBI Taxonomy" id="743299"/>
    <lineage>
        <taxon>Bacteria</taxon>
        <taxon>Pseudomonadati</taxon>
        <taxon>Pseudomonadota</taxon>
        <taxon>Acidithiobacillia</taxon>
        <taxon>Acidithiobacillales</taxon>
        <taxon>Acidithiobacillaceae</taxon>
        <taxon>Acidithiobacillus</taxon>
    </lineage>
</organism>
<dbReference type="AlphaFoldDB" id="G0JNV0"/>